<evidence type="ECO:0000313" key="2">
    <source>
        <dbReference type="EMBL" id="KZS19513.1"/>
    </source>
</evidence>
<evidence type="ECO:0000313" key="3">
    <source>
        <dbReference type="Proteomes" id="UP000076858"/>
    </source>
</evidence>
<feature type="compositionally biased region" description="Basic and acidic residues" evidence="1">
    <location>
        <begin position="7"/>
        <end position="19"/>
    </location>
</feature>
<dbReference type="EMBL" id="LRGB01000367">
    <property type="protein sequence ID" value="KZS19513.1"/>
    <property type="molecule type" value="Genomic_DNA"/>
</dbReference>
<proteinExistence type="predicted"/>
<keyword evidence="3" id="KW-1185">Reference proteome</keyword>
<reference evidence="2 3" key="1">
    <citation type="submission" date="2016-03" db="EMBL/GenBank/DDBJ databases">
        <title>EvidentialGene: Evidence-directed Construction of Genes on Genomes.</title>
        <authorList>
            <person name="Gilbert D.G."/>
            <person name="Choi J.-H."/>
            <person name="Mockaitis K."/>
            <person name="Colbourne J."/>
            <person name="Pfrender M."/>
        </authorList>
    </citation>
    <scope>NUCLEOTIDE SEQUENCE [LARGE SCALE GENOMIC DNA]</scope>
    <source>
        <strain evidence="2 3">Xinb3</strain>
        <tissue evidence="2">Complete organism</tissue>
    </source>
</reference>
<comment type="caution">
    <text evidence="2">The sequence shown here is derived from an EMBL/GenBank/DDBJ whole genome shotgun (WGS) entry which is preliminary data.</text>
</comment>
<dbReference type="Proteomes" id="UP000076858">
    <property type="component" value="Unassembled WGS sequence"/>
</dbReference>
<sequence length="463" mass="52930">MCSRVSQSDREALERKPSSCDDEDDLGNGELESDEDILNKTEDDHPELQEVVGCKKNGKRHNSLKSFIYTLHKETKKDKVFICTNQKPRNGGCNARVRQCETSGIFRKDGRPSHNHFPELEKQQQLIIVNVVVEATEGSKENPRCIFDRVRSTHSGNTGFSEAVQRRIQRKKRERLPAIPQSVSMAAELLKANPELGLTLESFYRGHVEKCYPFAFAMMNKKTRELYDLVMQKVLDVIKEDYPNLTFNIERTMTDFEAGLQGSLNAAFLDCECDFYKAALRRESEPIQKAVKKLFSYYNDYWIVEVGAGTFSVYDLNSLREAENQKSRDYFCAVNGGETGRRRTPEHELRDAEITKNANVFTQGDITRREFLELSWKSKTAMALTAEPLLQERVRYTAGFNRPPREPHATLPLAEHVDDAVATEYATYLTEHVDPIEYADVSETTDVSATTVHLNDSNHERSF</sequence>
<protein>
    <submittedName>
        <fullName evidence="2">Uncharacterized protein</fullName>
    </submittedName>
</protein>
<accession>A0A162QAH0</accession>
<dbReference type="AlphaFoldDB" id="A0A162QAH0"/>
<feature type="region of interest" description="Disordered" evidence="1">
    <location>
        <begin position="1"/>
        <end position="35"/>
    </location>
</feature>
<feature type="compositionally biased region" description="Acidic residues" evidence="1">
    <location>
        <begin position="20"/>
        <end position="35"/>
    </location>
</feature>
<organism evidence="2 3">
    <name type="scientific">Daphnia magna</name>
    <dbReference type="NCBI Taxonomy" id="35525"/>
    <lineage>
        <taxon>Eukaryota</taxon>
        <taxon>Metazoa</taxon>
        <taxon>Ecdysozoa</taxon>
        <taxon>Arthropoda</taxon>
        <taxon>Crustacea</taxon>
        <taxon>Branchiopoda</taxon>
        <taxon>Diplostraca</taxon>
        <taxon>Cladocera</taxon>
        <taxon>Anomopoda</taxon>
        <taxon>Daphniidae</taxon>
        <taxon>Daphnia</taxon>
    </lineage>
</organism>
<dbReference type="OrthoDB" id="6368175at2759"/>
<dbReference type="Gene3D" id="2.20.25.240">
    <property type="match status" value="1"/>
</dbReference>
<gene>
    <name evidence="2" type="ORF">APZ42_014048</name>
</gene>
<name>A0A162QAH0_9CRUS</name>
<evidence type="ECO:0000256" key="1">
    <source>
        <dbReference type="SAM" id="MobiDB-lite"/>
    </source>
</evidence>